<feature type="region of interest" description="Disordered" evidence="1">
    <location>
        <begin position="55"/>
        <end position="81"/>
    </location>
</feature>
<organism evidence="2 3">
    <name type="scientific">Cnephaeus nilssonii</name>
    <name type="common">Northern bat</name>
    <name type="synonym">Eptesicus nilssonii</name>
    <dbReference type="NCBI Taxonomy" id="3371016"/>
    <lineage>
        <taxon>Eukaryota</taxon>
        <taxon>Metazoa</taxon>
        <taxon>Chordata</taxon>
        <taxon>Craniata</taxon>
        <taxon>Vertebrata</taxon>
        <taxon>Euteleostomi</taxon>
        <taxon>Mammalia</taxon>
        <taxon>Eutheria</taxon>
        <taxon>Laurasiatheria</taxon>
        <taxon>Chiroptera</taxon>
        <taxon>Yangochiroptera</taxon>
        <taxon>Vespertilionidae</taxon>
        <taxon>Cnephaeus</taxon>
    </lineage>
</organism>
<name>A0AA40I6I8_CNENI</name>
<dbReference type="EMBL" id="JAULJE010000004">
    <property type="protein sequence ID" value="KAK1343968.1"/>
    <property type="molecule type" value="Genomic_DNA"/>
</dbReference>
<feature type="non-terminal residue" evidence="2">
    <location>
        <position position="81"/>
    </location>
</feature>
<dbReference type="Proteomes" id="UP001177744">
    <property type="component" value="Unassembled WGS sequence"/>
</dbReference>
<proteinExistence type="predicted"/>
<evidence type="ECO:0000313" key="2">
    <source>
        <dbReference type="EMBL" id="KAK1343968.1"/>
    </source>
</evidence>
<keyword evidence="3" id="KW-1185">Reference proteome</keyword>
<protein>
    <submittedName>
        <fullName evidence="2">Uncharacterized protein</fullName>
    </submittedName>
</protein>
<dbReference type="AlphaFoldDB" id="A0AA40I6I8"/>
<accession>A0AA40I6I8</accession>
<reference evidence="2" key="1">
    <citation type="submission" date="2023-06" db="EMBL/GenBank/DDBJ databases">
        <title>Reference genome for the Northern bat (Eptesicus nilssonii), a most northern bat species.</title>
        <authorList>
            <person name="Laine V.N."/>
            <person name="Pulliainen A.T."/>
            <person name="Lilley T.M."/>
        </authorList>
    </citation>
    <scope>NUCLEOTIDE SEQUENCE</scope>
    <source>
        <strain evidence="2">BLF_Eptnil</strain>
        <tissue evidence="2">Kidney</tissue>
    </source>
</reference>
<sequence length="81" mass="9347">MLEGSELPQPGIQAGWWPARLLPLSALTCHFDWCIFWYNRKSCSWHTLRMRKRAEVENSGKNEATGPRKPKDILGHKVSVK</sequence>
<evidence type="ECO:0000256" key="1">
    <source>
        <dbReference type="SAM" id="MobiDB-lite"/>
    </source>
</evidence>
<comment type="caution">
    <text evidence="2">The sequence shown here is derived from an EMBL/GenBank/DDBJ whole genome shotgun (WGS) entry which is preliminary data.</text>
</comment>
<gene>
    <name evidence="2" type="ORF">QTO34_014525</name>
</gene>
<evidence type="ECO:0000313" key="3">
    <source>
        <dbReference type="Proteomes" id="UP001177744"/>
    </source>
</evidence>